<dbReference type="PANTHER" id="PTHR45772:SF7">
    <property type="entry name" value="AMINO ACID ABC TRANSPORTER ATP-BINDING PROTEIN"/>
    <property type="match status" value="1"/>
</dbReference>
<dbReference type="AlphaFoldDB" id="A0A8I1GH22"/>
<feature type="transmembrane region" description="Helical" evidence="9">
    <location>
        <begin position="40"/>
        <end position="73"/>
    </location>
</feature>
<dbReference type="CDD" id="cd03219">
    <property type="entry name" value="ABC_Mj1267_LivG_branched"/>
    <property type="match status" value="1"/>
</dbReference>
<dbReference type="SUPFAM" id="SSF52540">
    <property type="entry name" value="P-loop containing nucleoside triphosphate hydrolases"/>
    <property type="match status" value="1"/>
</dbReference>
<evidence type="ECO:0000256" key="8">
    <source>
        <dbReference type="ARBA" id="ARBA00023136"/>
    </source>
</evidence>
<reference evidence="11 12" key="1">
    <citation type="submission" date="2020-12" db="EMBL/GenBank/DDBJ databases">
        <title>Revised draft genomes of Rhodomicrobium vannielii ATCC 17100 and Rhodomicrobium udaipurense JA643.</title>
        <authorList>
            <person name="Conners E.M."/>
            <person name="Davenport E.J."/>
            <person name="Bose A."/>
        </authorList>
    </citation>
    <scope>NUCLEOTIDE SEQUENCE [LARGE SCALE GENOMIC DNA]</scope>
    <source>
        <strain evidence="11 12">JA643</strain>
    </source>
</reference>
<dbReference type="InterPro" id="IPR051120">
    <property type="entry name" value="ABC_AA/LPS_Transport"/>
</dbReference>
<evidence type="ECO:0000313" key="12">
    <source>
        <dbReference type="Proteomes" id="UP000623250"/>
    </source>
</evidence>
<keyword evidence="3" id="KW-1003">Cell membrane</keyword>
<dbReference type="EMBL" id="JAEMUK010000018">
    <property type="protein sequence ID" value="MBJ7543846.1"/>
    <property type="molecule type" value="Genomic_DNA"/>
</dbReference>
<dbReference type="GO" id="GO:1903805">
    <property type="term" value="P:L-valine import across plasma membrane"/>
    <property type="evidence" value="ECO:0007669"/>
    <property type="project" value="TreeGrafter"/>
</dbReference>
<feature type="transmembrane region" description="Helical" evidence="9">
    <location>
        <begin position="215"/>
        <end position="239"/>
    </location>
</feature>
<dbReference type="Proteomes" id="UP000623250">
    <property type="component" value="Unassembled WGS sequence"/>
</dbReference>
<dbReference type="GO" id="GO:0015192">
    <property type="term" value="F:L-phenylalanine transmembrane transporter activity"/>
    <property type="evidence" value="ECO:0007669"/>
    <property type="project" value="TreeGrafter"/>
</dbReference>
<evidence type="ECO:0000256" key="1">
    <source>
        <dbReference type="ARBA" id="ARBA00004651"/>
    </source>
</evidence>
<dbReference type="RefSeq" id="WP_037237491.1">
    <property type="nucleotide sequence ID" value="NZ_JAEMUK010000018.1"/>
</dbReference>
<evidence type="ECO:0000256" key="3">
    <source>
        <dbReference type="ARBA" id="ARBA00022475"/>
    </source>
</evidence>
<keyword evidence="5" id="KW-0547">Nucleotide-binding</keyword>
<keyword evidence="6 11" id="KW-0067">ATP-binding</keyword>
<dbReference type="GO" id="GO:0015188">
    <property type="term" value="F:L-isoleucine transmembrane transporter activity"/>
    <property type="evidence" value="ECO:0007669"/>
    <property type="project" value="TreeGrafter"/>
</dbReference>
<evidence type="ECO:0000313" key="11">
    <source>
        <dbReference type="EMBL" id="MBJ7543846.1"/>
    </source>
</evidence>
<dbReference type="GO" id="GO:0005524">
    <property type="term" value="F:ATP binding"/>
    <property type="evidence" value="ECO:0007669"/>
    <property type="project" value="UniProtKB-KW"/>
</dbReference>
<name>A0A8I1GH22_9HYPH</name>
<dbReference type="InterPro" id="IPR043428">
    <property type="entry name" value="LivM-like"/>
</dbReference>
<protein>
    <submittedName>
        <fullName evidence="11">Branched-chain amino acid ABC transporter ATP-binding protein/permease</fullName>
    </submittedName>
</protein>
<comment type="subcellular location">
    <subcellularLocation>
        <location evidence="1">Cell membrane</location>
        <topology evidence="1">Multi-pass membrane protein</topology>
    </subcellularLocation>
</comment>
<evidence type="ECO:0000256" key="2">
    <source>
        <dbReference type="ARBA" id="ARBA00022448"/>
    </source>
</evidence>
<dbReference type="InterPro" id="IPR001851">
    <property type="entry name" value="ABC_transp_permease"/>
</dbReference>
<feature type="transmembrane region" description="Helical" evidence="9">
    <location>
        <begin position="85"/>
        <end position="107"/>
    </location>
</feature>
<dbReference type="InterPro" id="IPR032823">
    <property type="entry name" value="BCA_ABC_TP_C"/>
</dbReference>
<feature type="transmembrane region" description="Helical" evidence="9">
    <location>
        <begin position="165"/>
        <end position="185"/>
    </location>
</feature>
<feature type="transmembrane region" description="Helical" evidence="9">
    <location>
        <begin position="113"/>
        <end position="130"/>
    </location>
</feature>
<keyword evidence="4 9" id="KW-0812">Transmembrane</keyword>
<evidence type="ECO:0000259" key="10">
    <source>
        <dbReference type="PROSITE" id="PS50893"/>
    </source>
</evidence>
<dbReference type="InterPro" id="IPR003593">
    <property type="entry name" value="AAA+_ATPase"/>
</dbReference>
<evidence type="ECO:0000256" key="5">
    <source>
        <dbReference type="ARBA" id="ARBA00022741"/>
    </source>
</evidence>
<accession>A0A8I1GH22</accession>
<dbReference type="Gene3D" id="3.40.50.300">
    <property type="entry name" value="P-loop containing nucleotide triphosphate hydrolases"/>
    <property type="match status" value="1"/>
</dbReference>
<dbReference type="SMART" id="SM00382">
    <property type="entry name" value="AAA"/>
    <property type="match status" value="1"/>
</dbReference>
<dbReference type="GO" id="GO:0016887">
    <property type="term" value="F:ATP hydrolysis activity"/>
    <property type="evidence" value="ECO:0007669"/>
    <property type="project" value="InterPro"/>
</dbReference>
<feature type="transmembrane region" description="Helical" evidence="9">
    <location>
        <begin position="295"/>
        <end position="318"/>
    </location>
</feature>
<keyword evidence="12" id="KW-1185">Reference proteome</keyword>
<dbReference type="Pfam" id="PF02653">
    <property type="entry name" value="BPD_transp_2"/>
    <property type="match status" value="1"/>
</dbReference>
<dbReference type="GO" id="GO:1903806">
    <property type="term" value="P:L-isoleucine import across plasma membrane"/>
    <property type="evidence" value="ECO:0007669"/>
    <property type="project" value="TreeGrafter"/>
</dbReference>
<feature type="transmembrane region" description="Helical" evidence="9">
    <location>
        <begin position="251"/>
        <end position="275"/>
    </location>
</feature>
<sequence length="597" mass="62895">MLKTPSTRALLLLACLALLFVALPFFVGPYGIKFATRLIILSIFVVSLDFALGLAGLISFGHAAFFGVGAYAVYFVSSDEGAANVFVALGAGVGVAAVCALVIGAFACLTRGFYFIMVTLAAGQMMFSLFHDTDIAKGADGAYINIKPDLTILGHTLIDFDDRRVFFYVCLALLVFTVVALYMLARTPFGRVVQGLKSNETRLSALGFDAYRFKLAAFVVSGAFAGLAGALFACIDGFVTPDLFSWHQSGLAIMMVVLGGAGTLFGPILGALFYVSLEETLKTASLVGDFVSSHWLLGTGAVLVIAVLLSPDGLAGFLRNAARPAKKALLQPLGDAPAEPRRASILATKDLAKTFGGLRAVDGVTISFEPDLVHAIIGPNGAGKTTFTNLLSGALKPSAGEVTVDGVNVAGAPAYKIARRGVGRSFQRTNIFATFTVEENCRLAAQARHPSVVRLTERLSGSEQAKVAHALTVVGLADKADTIAGAMSNGEQRQLEIAMLIASGGSILILDEPLAGMGPEETRRVIDLLRDLKKNHTIVLIEHDMDAVFAVADTLTVLALGRLIAHGTPDEVRRNEEVITAYLGGHAPEIETEGAKS</sequence>
<gene>
    <name evidence="11" type="ORF">JDN41_09760</name>
</gene>
<dbReference type="InterPro" id="IPR003439">
    <property type="entry name" value="ABC_transporter-like_ATP-bd"/>
</dbReference>
<evidence type="ECO:0000256" key="9">
    <source>
        <dbReference type="SAM" id="Phobius"/>
    </source>
</evidence>
<evidence type="ECO:0000256" key="6">
    <source>
        <dbReference type="ARBA" id="ARBA00022840"/>
    </source>
</evidence>
<organism evidence="11 12">
    <name type="scientific">Rhodomicrobium udaipurense</name>
    <dbReference type="NCBI Taxonomy" id="1202716"/>
    <lineage>
        <taxon>Bacteria</taxon>
        <taxon>Pseudomonadati</taxon>
        <taxon>Pseudomonadota</taxon>
        <taxon>Alphaproteobacteria</taxon>
        <taxon>Hyphomicrobiales</taxon>
        <taxon>Hyphomicrobiaceae</taxon>
        <taxon>Rhodomicrobium</taxon>
    </lineage>
</organism>
<feature type="domain" description="ABC transporter" evidence="10">
    <location>
        <begin position="346"/>
        <end position="585"/>
    </location>
</feature>
<dbReference type="Pfam" id="PF00005">
    <property type="entry name" value="ABC_tran"/>
    <property type="match status" value="1"/>
</dbReference>
<evidence type="ECO:0000256" key="4">
    <source>
        <dbReference type="ARBA" id="ARBA00022692"/>
    </source>
</evidence>
<keyword evidence="2" id="KW-0813">Transport</keyword>
<dbReference type="Pfam" id="PF12399">
    <property type="entry name" value="BCA_ABC_TP_C"/>
    <property type="match status" value="1"/>
</dbReference>
<dbReference type="GO" id="GO:0015808">
    <property type="term" value="P:L-alanine transport"/>
    <property type="evidence" value="ECO:0007669"/>
    <property type="project" value="TreeGrafter"/>
</dbReference>
<dbReference type="PROSITE" id="PS50893">
    <property type="entry name" value="ABC_TRANSPORTER_2"/>
    <property type="match status" value="1"/>
</dbReference>
<keyword evidence="7 9" id="KW-1133">Transmembrane helix</keyword>
<dbReference type="PANTHER" id="PTHR45772">
    <property type="entry name" value="CONSERVED COMPONENT OF ABC TRANSPORTER FOR NATURAL AMINO ACIDS-RELATED"/>
    <property type="match status" value="1"/>
</dbReference>
<dbReference type="CDD" id="cd06581">
    <property type="entry name" value="TM_PBP1_LivM_like"/>
    <property type="match status" value="1"/>
</dbReference>
<dbReference type="GO" id="GO:0005886">
    <property type="term" value="C:plasma membrane"/>
    <property type="evidence" value="ECO:0007669"/>
    <property type="project" value="UniProtKB-SubCell"/>
</dbReference>
<evidence type="ECO:0000256" key="7">
    <source>
        <dbReference type="ARBA" id="ARBA00022989"/>
    </source>
</evidence>
<keyword evidence="8 9" id="KW-0472">Membrane</keyword>
<comment type="caution">
    <text evidence="11">The sequence shown here is derived from an EMBL/GenBank/DDBJ whole genome shotgun (WGS) entry which is preliminary data.</text>
</comment>
<proteinExistence type="predicted"/>
<dbReference type="InterPro" id="IPR027417">
    <property type="entry name" value="P-loop_NTPase"/>
</dbReference>
<dbReference type="GO" id="GO:0005304">
    <property type="term" value="F:L-valine transmembrane transporter activity"/>
    <property type="evidence" value="ECO:0007669"/>
    <property type="project" value="TreeGrafter"/>
</dbReference>
<dbReference type="GO" id="GO:0042941">
    <property type="term" value="P:D-alanine transmembrane transport"/>
    <property type="evidence" value="ECO:0007669"/>
    <property type="project" value="TreeGrafter"/>
</dbReference>